<evidence type="ECO:0008006" key="4">
    <source>
        <dbReference type="Google" id="ProtNLM"/>
    </source>
</evidence>
<proteinExistence type="predicted"/>
<comment type="caution">
    <text evidence="2">The sequence shown here is derived from an EMBL/GenBank/DDBJ whole genome shotgun (WGS) entry which is preliminary data.</text>
</comment>
<protein>
    <recommendedName>
        <fullName evidence="4">Accessory gland protein</fullName>
    </recommendedName>
</protein>
<evidence type="ECO:0000313" key="3">
    <source>
        <dbReference type="Proteomes" id="UP001378592"/>
    </source>
</evidence>
<name>A0AAN9V5U6_9ORTH</name>
<reference evidence="2 3" key="1">
    <citation type="submission" date="2024-03" db="EMBL/GenBank/DDBJ databases">
        <title>The genome assembly and annotation of the cricket Gryllus longicercus Weissman &amp; Gray.</title>
        <authorList>
            <person name="Szrajer S."/>
            <person name="Gray D."/>
            <person name="Ylla G."/>
        </authorList>
    </citation>
    <scope>NUCLEOTIDE SEQUENCE [LARGE SCALE GENOMIC DNA]</scope>
    <source>
        <strain evidence="2">DAG 2021-001</strain>
        <tissue evidence="2">Whole body minus gut</tissue>
    </source>
</reference>
<dbReference type="Proteomes" id="UP001378592">
    <property type="component" value="Unassembled WGS sequence"/>
</dbReference>
<keyword evidence="1" id="KW-0732">Signal</keyword>
<evidence type="ECO:0000313" key="2">
    <source>
        <dbReference type="EMBL" id="KAK7792103.1"/>
    </source>
</evidence>
<feature type="chain" id="PRO_5042975031" description="Accessory gland protein" evidence="1">
    <location>
        <begin position="21"/>
        <end position="182"/>
    </location>
</feature>
<organism evidence="2 3">
    <name type="scientific">Gryllus longicercus</name>
    <dbReference type="NCBI Taxonomy" id="2509291"/>
    <lineage>
        <taxon>Eukaryota</taxon>
        <taxon>Metazoa</taxon>
        <taxon>Ecdysozoa</taxon>
        <taxon>Arthropoda</taxon>
        <taxon>Hexapoda</taxon>
        <taxon>Insecta</taxon>
        <taxon>Pterygota</taxon>
        <taxon>Neoptera</taxon>
        <taxon>Polyneoptera</taxon>
        <taxon>Orthoptera</taxon>
        <taxon>Ensifera</taxon>
        <taxon>Gryllidea</taxon>
        <taxon>Grylloidea</taxon>
        <taxon>Gryllidae</taxon>
        <taxon>Gryllinae</taxon>
        <taxon>Gryllus</taxon>
    </lineage>
</organism>
<evidence type="ECO:0000256" key="1">
    <source>
        <dbReference type="SAM" id="SignalP"/>
    </source>
</evidence>
<accession>A0AAN9V5U6</accession>
<gene>
    <name evidence="2" type="ORF">R5R35_010402</name>
</gene>
<feature type="signal peptide" evidence="1">
    <location>
        <begin position="1"/>
        <end position="20"/>
    </location>
</feature>
<keyword evidence="3" id="KW-1185">Reference proteome</keyword>
<dbReference type="EMBL" id="JAZDUA010000472">
    <property type="protein sequence ID" value="KAK7792103.1"/>
    <property type="molecule type" value="Genomic_DNA"/>
</dbReference>
<sequence length="182" mass="20412">MMSPVVVGLLCCAGIGVVLGQKIGPYELEVTMIEALNYEDQTPIVQMDVMSLRGRNGGPPALFGTFNITEDFYADETEGEGWTKPFNKGWKENYEKHPIPKWCPSKYSKALQEASNLTIGDNCHYSKGHYSLDGFGVDGLAHFTVGSFLEYGTFQSYARSFKKGNPKRLLFYYRIDVTIKPK</sequence>
<dbReference type="AlphaFoldDB" id="A0AAN9V5U6"/>